<feature type="domain" description="POTRA" evidence="9">
    <location>
        <begin position="48"/>
        <end position="116"/>
    </location>
</feature>
<dbReference type="GO" id="GO:0051301">
    <property type="term" value="P:cell division"/>
    <property type="evidence" value="ECO:0007669"/>
    <property type="project" value="UniProtKB-KW"/>
</dbReference>
<dbReference type="Gene3D" id="3.40.50.10960">
    <property type="match status" value="1"/>
</dbReference>
<comment type="subcellular location">
    <subcellularLocation>
        <location evidence="8">Cell membrane</location>
        <topology evidence="8">Single-pass type II membrane protein</topology>
    </subcellularLocation>
    <subcellularLocation>
        <location evidence="1">Membrane</location>
    </subcellularLocation>
    <text evidence="8">Localizes to the division septum.</text>
</comment>
<dbReference type="Pfam" id="PF03799">
    <property type="entry name" value="FtsQ_DivIB_C"/>
    <property type="match status" value="1"/>
</dbReference>
<keyword evidence="2 8" id="KW-1003">Cell membrane</keyword>
<evidence type="ECO:0000256" key="8">
    <source>
        <dbReference type="HAMAP-Rule" id="MF_00912"/>
    </source>
</evidence>
<dbReference type="InterPro" id="IPR026580">
    <property type="entry name" value="DivIB"/>
</dbReference>
<dbReference type="InterPro" id="IPR034746">
    <property type="entry name" value="POTRA"/>
</dbReference>
<dbReference type="InterPro" id="IPR050487">
    <property type="entry name" value="FtsQ_DivIB"/>
</dbReference>
<accession>A0ABV2K4L1</accession>
<name>A0ABV2K4L1_SPOPS</name>
<dbReference type="Pfam" id="PF08478">
    <property type="entry name" value="POTRA_1"/>
    <property type="match status" value="1"/>
</dbReference>
<dbReference type="HAMAP" id="MF_00912">
    <property type="entry name" value="DivIB"/>
    <property type="match status" value="1"/>
</dbReference>
<proteinExistence type="inferred from homology"/>
<keyword evidence="3 8" id="KW-0132">Cell division</keyword>
<dbReference type="RefSeq" id="WP_354312424.1">
    <property type="nucleotide sequence ID" value="NZ_JBEPME010000001.1"/>
</dbReference>
<dbReference type="EMBL" id="JBEPME010000001">
    <property type="protein sequence ID" value="MET3656019.1"/>
    <property type="molecule type" value="Genomic_DNA"/>
</dbReference>
<organism evidence="10 11">
    <name type="scientific">Sporosarcina psychrophila</name>
    <name type="common">Bacillus psychrophilus</name>
    <dbReference type="NCBI Taxonomy" id="1476"/>
    <lineage>
        <taxon>Bacteria</taxon>
        <taxon>Bacillati</taxon>
        <taxon>Bacillota</taxon>
        <taxon>Bacilli</taxon>
        <taxon>Bacillales</taxon>
        <taxon>Caryophanaceae</taxon>
        <taxon>Sporosarcina</taxon>
    </lineage>
</organism>
<dbReference type="PANTHER" id="PTHR37820:SF1">
    <property type="entry name" value="CELL DIVISION PROTEIN FTSQ"/>
    <property type="match status" value="1"/>
</dbReference>
<dbReference type="PROSITE" id="PS51779">
    <property type="entry name" value="POTRA"/>
    <property type="match status" value="1"/>
</dbReference>
<dbReference type="InterPro" id="IPR005548">
    <property type="entry name" value="Cell_div_FtsQ/DivIB_C"/>
</dbReference>
<dbReference type="InterPro" id="IPR013685">
    <property type="entry name" value="POTRA_FtsQ_type"/>
</dbReference>
<feature type="transmembrane region" description="Helical" evidence="8">
    <location>
        <begin position="26"/>
        <end position="43"/>
    </location>
</feature>
<keyword evidence="7 8" id="KW-0131">Cell cycle</keyword>
<keyword evidence="6 8" id="KW-0472">Membrane</keyword>
<comment type="caution">
    <text evidence="10">The sequence shown here is derived from an EMBL/GenBank/DDBJ whole genome shotgun (WGS) entry which is preliminary data.</text>
</comment>
<gene>
    <name evidence="8" type="primary">divIB</name>
    <name evidence="10" type="ORF">ABIC55_001103</name>
</gene>
<evidence type="ECO:0000259" key="9">
    <source>
        <dbReference type="PROSITE" id="PS51779"/>
    </source>
</evidence>
<evidence type="ECO:0000256" key="6">
    <source>
        <dbReference type="ARBA" id="ARBA00023136"/>
    </source>
</evidence>
<evidence type="ECO:0000256" key="1">
    <source>
        <dbReference type="ARBA" id="ARBA00004370"/>
    </source>
</evidence>
<evidence type="ECO:0000313" key="11">
    <source>
        <dbReference type="Proteomes" id="UP001549104"/>
    </source>
</evidence>
<evidence type="ECO:0000256" key="2">
    <source>
        <dbReference type="ARBA" id="ARBA00022475"/>
    </source>
</evidence>
<comment type="similarity">
    <text evidence="8">Belongs to the FtsQ/DivIB family. DivIB subfamily.</text>
</comment>
<dbReference type="PANTHER" id="PTHR37820">
    <property type="entry name" value="CELL DIVISION PROTEIN DIVIB"/>
    <property type="match status" value="1"/>
</dbReference>
<dbReference type="Proteomes" id="UP001549104">
    <property type="component" value="Unassembled WGS sequence"/>
</dbReference>
<evidence type="ECO:0000256" key="7">
    <source>
        <dbReference type="ARBA" id="ARBA00023306"/>
    </source>
</evidence>
<evidence type="ECO:0000256" key="5">
    <source>
        <dbReference type="ARBA" id="ARBA00022989"/>
    </source>
</evidence>
<comment type="function">
    <text evidence="8">Cell division protein that may be involved in stabilizing or promoting the assembly of the division complex.</text>
</comment>
<sequence length="262" mass="29939">MDKVIDIEERIPSLREKRRRKTNKKFLFMLTVFVVALLAILYFQSPLSKLETIKVSGAVLHEQAFYEEKSGLTIDNSLWSFSTGDIEESMEKIEGVQKVSVSREWFRNIEIVITEWKTIAYLEDGGQYSLLLESGETFPTGMLLPEAESPVLNNFKNPDTLKRITAQLLKLDDTVYHLVSEIIVTGDEKDSDSITVYMDDGFEVRAFISTFAEKMAYYPDVTAQLNSYEKGVIDMEVGTFFTPFSKVYGLVEEEEPIDEEGE</sequence>
<evidence type="ECO:0000256" key="4">
    <source>
        <dbReference type="ARBA" id="ARBA00022692"/>
    </source>
</evidence>
<evidence type="ECO:0000313" key="10">
    <source>
        <dbReference type="EMBL" id="MET3656019.1"/>
    </source>
</evidence>
<protein>
    <recommendedName>
        <fullName evidence="8">Cell division protein DivIB</fullName>
    </recommendedName>
</protein>
<reference evidence="10 11" key="1">
    <citation type="submission" date="2024-06" db="EMBL/GenBank/DDBJ databases">
        <title>Sorghum-associated microbial communities from plants grown in Nebraska, USA.</title>
        <authorList>
            <person name="Schachtman D."/>
        </authorList>
    </citation>
    <scope>NUCLEOTIDE SEQUENCE [LARGE SCALE GENOMIC DNA]</scope>
    <source>
        <strain evidence="10 11">1288</strain>
    </source>
</reference>
<evidence type="ECO:0000256" key="3">
    <source>
        <dbReference type="ARBA" id="ARBA00022618"/>
    </source>
</evidence>
<keyword evidence="11" id="KW-1185">Reference proteome</keyword>
<keyword evidence="4 8" id="KW-0812">Transmembrane</keyword>
<keyword evidence="5 8" id="KW-1133">Transmembrane helix</keyword>
<dbReference type="Gene3D" id="3.10.20.310">
    <property type="entry name" value="membrane protein fhac"/>
    <property type="match status" value="1"/>
</dbReference>